<evidence type="ECO:0000313" key="2">
    <source>
        <dbReference type="Proteomes" id="UP000520814"/>
    </source>
</evidence>
<keyword evidence="2" id="KW-1185">Reference proteome</keyword>
<dbReference type="GO" id="GO:0008237">
    <property type="term" value="F:metallopeptidase activity"/>
    <property type="evidence" value="ECO:0007669"/>
    <property type="project" value="InterPro"/>
</dbReference>
<dbReference type="Gene3D" id="3.40.390.10">
    <property type="entry name" value="Collagenase (Catalytic Domain)"/>
    <property type="match status" value="1"/>
</dbReference>
<accession>A0A7W9SMD5</accession>
<evidence type="ECO:0008006" key="3">
    <source>
        <dbReference type="Google" id="ProtNLM"/>
    </source>
</evidence>
<dbReference type="InterPro" id="IPR024079">
    <property type="entry name" value="MetalloPept_cat_dom_sf"/>
</dbReference>
<dbReference type="AlphaFoldDB" id="A0A7W9SMD5"/>
<protein>
    <recommendedName>
        <fullName evidence="3">Metallopeptidase</fullName>
    </recommendedName>
</protein>
<reference evidence="1 2" key="1">
    <citation type="submission" date="2020-08" db="EMBL/GenBank/DDBJ databases">
        <title>Genomic Encyclopedia of Type Strains, Phase IV (KMG-IV): sequencing the most valuable type-strain genomes for metagenomic binning, comparative biology and taxonomic classification.</title>
        <authorList>
            <person name="Goeker M."/>
        </authorList>
    </citation>
    <scope>NUCLEOTIDE SEQUENCE [LARGE SCALE GENOMIC DNA]</scope>
    <source>
        <strain evidence="1 2">DSM 23562</strain>
    </source>
</reference>
<dbReference type="Proteomes" id="UP000520814">
    <property type="component" value="Unassembled WGS sequence"/>
</dbReference>
<dbReference type="RefSeq" id="WP_184192231.1">
    <property type="nucleotide sequence ID" value="NZ_JACHGW010000001.1"/>
</dbReference>
<gene>
    <name evidence="1" type="ORF">HNQ39_000355</name>
</gene>
<sequence length="217" mass="24969">MPTLDYITRPIQGWTIKIDTRLRQQDAAALDWALVLLTSQLKTINKLVPPRQLAELKKVTIWLSPEYPKTPPRAEYHPGADWLRANGRNPEMAKGVEITDVKNFDAEMRRMPLFVLHELAHAYHDRVLGNDEPRLLAAYKNAKAGGKYDRVERQDSEGRKRLDRAYALTNVQEYFAEGTEAFFGANDFYPFNKAQLKTHDPELFALLEKIWGFSSLP</sequence>
<proteinExistence type="predicted"/>
<evidence type="ECO:0000313" key="1">
    <source>
        <dbReference type="EMBL" id="MBB6048593.1"/>
    </source>
</evidence>
<comment type="caution">
    <text evidence="1">The sequence shown here is derived from an EMBL/GenBank/DDBJ whole genome shotgun (WGS) entry which is preliminary data.</text>
</comment>
<dbReference type="SUPFAM" id="SSF55486">
    <property type="entry name" value="Metalloproteases ('zincins'), catalytic domain"/>
    <property type="match status" value="1"/>
</dbReference>
<dbReference type="EMBL" id="JACHGW010000001">
    <property type="protein sequence ID" value="MBB6048593.1"/>
    <property type="molecule type" value="Genomic_DNA"/>
</dbReference>
<organism evidence="1 2">
    <name type="scientific">Armatimonas rosea</name>
    <dbReference type="NCBI Taxonomy" id="685828"/>
    <lineage>
        <taxon>Bacteria</taxon>
        <taxon>Bacillati</taxon>
        <taxon>Armatimonadota</taxon>
        <taxon>Armatimonadia</taxon>
        <taxon>Armatimonadales</taxon>
        <taxon>Armatimonadaceae</taxon>
        <taxon>Armatimonas</taxon>
    </lineage>
</organism>
<name>A0A7W9SMD5_ARMRO</name>